<evidence type="ECO:0000313" key="7">
    <source>
        <dbReference type="Proteomes" id="UP000238350"/>
    </source>
</evidence>
<dbReference type="Pfam" id="PF00327">
    <property type="entry name" value="Ribosomal_L30"/>
    <property type="match status" value="1"/>
</dbReference>
<dbReference type="EMBL" id="NDIQ01000021">
    <property type="protein sequence ID" value="PRT55420.1"/>
    <property type="molecule type" value="Genomic_DNA"/>
</dbReference>
<dbReference type="InterPro" id="IPR016082">
    <property type="entry name" value="Ribosomal_uL30_ferredoxin-like"/>
</dbReference>
<dbReference type="Proteomes" id="UP000238350">
    <property type="component" value="Unassembled WGS sequence"/>
</dbReference>
<evidence type="ECO:0000259" key="5">
    <source>
        <dbReference type="Pfam" id="PF00327"/>
    </source>
</evidence>
<feature type="domain" description="Large ribosomal subunit protein uL30-like ferredoxin-like fold" evidence="5">
    <location>
        <begin position="3"/>
        <end position="53"/>
    </location>
</feature>
<name>A0A2T0FKA8_9ASCO</name>
<dbReference type="STRING" id="45607.A0A2T0FKA8"/>
<keyword evidence="7" id="KW-1185">Reference proteome</keyword>
<dbReference type="InterPro" id="IPR005996">
    <property type="entry name" value="Ribosomal_uL30_bac-type"/>
</dbReference>
<dbReference type="InterPro" id="IPR036919">
    <property type="entry name" value="Ribo_uL30_ferredoxin-like_sf"/>
</dbReference>
<dbReference type="GO" id="GO:0015934">
    <property type="term" value="C:large ribosomal subunit"/>
    <property type="evidence" value="ECO:0007669"/>
    <property type="project" value="InterPro"/>
</dbReference>
<dbReference type="Gene3D" id="3.30.1390.20">
    <property type="entry name" value="Ribosomal protein L30, ferredoxin-like fold domain"/>
    <property type="match status" value="1"/>
</dbReference>
<comment type="similarity">
    <text evidence="1">Belongs to the universal ribosomal protein uL30 family.</text>
</comment>
<organism evidence="6 7">
    <name type="scientific">Wickerhamiella sorbophila</name>
    <dbReference type="NCBI Taxonomy" id="45607"/>
    <lineage>
        <taxon>Eukaryota</taxon>
        <taxon>Fungi</taxon>
        <taxon>Dikarya</taxon>
        <taxon>Ascomycota</taxon>
        <taxon>Saccharomycotina</taxon>
        <taxon>Dipodascomycetes</taxon>
        <taxon>Dipodascales</taxon>
        <taxon>Trichomonascaceae</taxon>
        <taxon>Wickerhamiella</taxon>
    </lineage>
</organism>
<dbReference type="RefSeq" id="XP_024665365.1">
    <property type="nucleotide sequence ID" value="XM_024809597.1"/>
</dbReference>
<reference evidence="6 7" key="1">
    <citation type="submission" date="2017-04" db="EMBL/GenBank/DDBJ databases">
        <title>Genome sequencing of [Candida] sorbophila.</title>
        <authorList>
            <person name="Ahn J.O."/>
        </authorList>
    </citation>
    <scope>NUCLEOTIDE SEQUENCE [LARGE SCALE GENOMIC DNA]</scope>
    <source>
        <strain evidence="6 7">DS02</strain>
    </source>
</reference>
<dbReference type="NCBIfam" id="TIGR01308">
    <property type="entry name" value="rpmD_bact"/>
    <property type="match status" value="1"/>
</dbReference>
<dbReference type="GO" id="GO:0006412">
    <property type="term" value="P:translation"/>
    <property type="evidence" value="ECO:0007669"/>
    <property type="project" value="InterPro"/>
</dbReference>
<proteinExistence type="inferred from homology"/>
<dbReference type="GO" id="GO:0003735">
    <property type="term" value="F:structural constituent of ribosome"/>
    <property type="evidence" value="ECO:0007669"/>
    <property type="project" value="InterPro"/>
</dbReference>
<protein>
    <recommendedName>
        <fullName evidence="4">Large ribosomal subunit protein uL30m</fullName>
    </recommendedName>
</protein>
<keyword evidence="3" id="KW-0687">Ribonucleoprotein</keyword>
<gene>
    <name evidence="6" type="ORF">B9G98_03040</name>
</gene>
<sequence length="83" mass="9368">MWYRVTQVRSTIGLPKKLRNTALAMGLKKRGNVVYQKVNAANAGQILTLKELVDVQLVDQALTREEERLLRRNPKGYSVEASA</sequence>
<evidence type="ECO:0000256" key="4">
    <source>
        <dbReference type="ARBA" id="ARBA00035281"/>
    </source>
</evidence>
<dbReference type="CDD" id="cd01658">
    <property type="entry name" value="Ribosomal_L30"/>
    <property type="match status" value="1"/>
</dbReference>
<evidence type="ECO:0000256" key="1">
    <source>
        <dbReference type="ARBA" id="ARBA00007594"/>
    </source>
</evidence>
<dbReference type="SUPFAM" id="SSF55129">
    <property type="entry name" value="Ribosomal protein L30p/L7e"/>
    <property type="match status" value="1"/>
</dbReference>
<dbReference type="AlphaFoldDB" id="A0A2T0FKA8"/>
<evidence type="ECO:0000256" key="2">
    <source>
        <dbReference type="ARBA" id="ARBA00022980"/>
    </source>
</evidence>
<evidence type="ECO:0000313" key="6">
    <source>
        <dbReference type="EMBL" id="PRT55420.1"/>
    </source>
</evidence>
<dbReference type="OrthoDB" id="509901at2759"/>
<comment type="caution">
    <text evidence="6">The sequence shown here is derived from an EMBL/GenBank/DDBJ whole genome shotgun (WGS) entry which is preliminary data.</text>
</comment>
<accession>A0A2T0FKA8</accession>
<dbReference type="GeneID" id="36516788"/>
<keyword evidence="2 6" id="KW-0689">Ribosomal protein</keyword>
<evidence type="ECO:0000256" key="3">
    <source>
        <dbReference type="ARBA" id="ARBA00023274"/>
    </source>
</evidence>